<dbReference type="EMBL" id="KX091853">
    <property type="protein sequence ID" value="ASM82644.1"/>
    <property type="molecule type" value="Genomic_DNA"/>
</dbReference>
<keyword evidence="13 18" id="KW-0520">NAD</keyword>
<feature type="transmembrane region" description="Helical" evidence="18">
    <location>
        <begin position="7"/>
        <end position="31"/>
    </location>
</feature>
<evidence type="ECO:0000256" key="13">
    <source>
        <dbReference type="ARBA" id="ARBA00023027"/>
    </source>
</evidence>
<keyword evidence="8 18" id="KW-0812">Transmembrane</keyword>
<evidence type="ECO:0000256" key="12">
    <source>
        <dbReference type="ARBA" id="ARBA00022989"/>
    </source>
</evidence>
<dbReference type="GO" id="GO:0005743">
    <property type="term" value="C:mitochondrial inner membrane"/>
    <property type="evidence" value="ECO:0007669"/>
    <property type="project" value="UniProtKB-SubCell"/>
</dbReference>
<dbReference type="InterPro" id="IPR001750">
    <property type="entry name" value="ND/Mrp_TM"/>
</dbReference>
<dbReference type="PRINTS" id="PR01436">
    <property type="entry name" value="NADHDHGNASE2"/>
</dbReference>
<dbReference type="EC" id="7.1.1.2" evidence="4 18"/>
<comment type="subcellular location">
    <subcellularLocation>
        <location evidence="2 18">Mitochondrion inner membrane</location>
        <topology evidence="2 18">Multi-pass membrane protein</topology>
    </subcellularLocation>
</comment>
<evidence type="ECO:0000256" key="11">
    <source>
        <dbReference type="ARBA" id="ARBA00022982"/>
    </source>
</evidence>
<gene>
    <name evidence="20" type="primary">ND2</name>
</gene>
<geneLocation type="mitochondrion" evidence="20"/>
<reference evidence="20" key="1">
    <citation type="submission" date="2016-04" db="EMBL/GenBank/DDBJ databases">
        <title>The partial mitochondrial genomes of Eudohrnia metallica.</title>
        <authorList>
            <person name="Song F."/>
            <person name="Liu Y.Q."/>
            <person name="Jiang P."/>
            <person name="Li H."/>
            <person name="Cai W.Z."/>
        </authorList>
    </citation>
    <scope>NUCLEOTIDE SEQUENCE</scope>
</reference>
<comment type="function">
    <text evidence="18">Core subunit of the mitochondrial membrane respiratory chain NADH dehydrogenase (Complex I) which catalyzes electron transfer from NADH through the respiratory chain, using ubiquinone as an electron acceptor. Essential for the catalytic activity and assembly of complex I.</text>
</comment>
<comment type="function">
    <text evidence="1">Core subunit of the mitochondrial membrane respiratory chain NADH dehydrogenase (Complex I) that is believed to belong to the minimal assembly required for catalysis. Complex I functions in the transfer of electrons from NADH to the respiratory chain. The immediate electron acceptor for the enzyme is believed to be ubiquinone.</text>
</comment>
<keyword evidence="15 18" id="KW-0496">Mitochondrion</keyword>
<evidence type="ECO:0000256" key="18">
    <source>
        <dbReference type="RuleBase" id="RU003403"/>
    </source>
</evidence>
<dbReference type="PANTHER" id="PTHR46552">
    <property type="entry name" value="NADH-UBIQUINONE OXIDOREDUCTASE CHAIN 2"/>
    <property type="match status" value="1"/>
</dbReference>
<dbReference type="PANTHER" id="PTHR46552:SF1">
    <property type="entry name" value="NADH-UBIQUINONE OXIDOREDUCTASE CHAIN 2"/>
    <property type="match status" value="1"/>
</dbReference>
<proteinExistence type="inferred from homology"/>
<evidence type="ECO:0000256" key="2">
    <source>
        <dbReference type="ARBA" id="ARBA00004448"/>
    </source>
</evidence>
<evidence type="ECO:0000256" key="10">
    <source>
        <dbReference type="ARBA" id="ARBA00022967"/>
    </source>
</evidence>
<evidence type="ECO:0000256" key="15">
    <source>
        <dbReference type="ARBA" id="ARBA00023128"/>
    </source>
</evidence>
<keyword evidence="10 18" id="KW-1278">Translocase</keyword>
<evidence type="ECO:0000259" key="19">
    <source>
        <dbReference type="Pfam" id="PF00361"/>
    </source>
</evidence>
<feature type="domain" description="NADH:quinone oxidoreductase/Mrp antiporter transmembrane" evidence="19">
    <location>
        <begin position="23"/>
        <end position="296"/>
    </location>
</feature>
<evidence type="ECO:0000256" key="6">
    <source>
        <dbReference type="ARBA" id="ARBA00022448"/>
    </source>
</evidence>
<name>A0A678PDN5_9NEOP</name>
<evidence type="ECO:0000256" key="14">
    <source>
        <dbReference type="ARBA" id="ARBA00023075"/>
    </source>
</evidence>
<comment type="similarity">
    <text evidence="3 18">Belongs to the complex I subunit 2 family.</text>
</comment>
<sequence>MKGIYKVGFFTLMVGGTAMAIHATTWFNAWVGLELNMMTFLPFMIRGGEPLGAEAGLKYFLVQAVASLVMLASVMMGEFIEGTEELNQIFSGTKSGGSIMVWGVGLALALKLGMAPLHFWFPSIVENLTWGNLMILLTWQKIAPMKLLADVEWGVEGGGLLNGLILSSIFVGSVGGILQTSLAKVMAYSSMTHMGWMAGGVKLGGESWLLYLMTYSLMSLALIWVFQREGCFKLPHLWMKNSISPLVKLSLLIGVLSMGGLPPFLGFFPKWWIVTGLMEIGEKALGMVMVLTTLITLYYYFRVAFVVFMHLNSNPGLEGAHPVKENWNWVWGGGLMGLNFGGLMVGSLMMT</sequence>
<evidence type="ECO:0000256" key="1">
    <source>
        <dbReference type="ARBA" id="ARBA00003257"/>
    </source>
</evidence>
<keyword evidence="11 18" id="KW-0249">Electron transport</keyword>
<accession>A0A678PDN5</accession>
<evidence type="ECO:0000256" key="8">
    <source>
        <dbReference type="ARBA" id="ARBA00022692"/>
    </source>
</evidence>
<keyword evidence="14 18" id="KW-0830">Ubiquinone</keyword>
<comment type="catalytic activity">
    <reaction evidence="17 18">
        <text>a ubiquinone + NADH + 5 H(+)(in) = a ubiquinol + NAD(+) + 4 H(+)(out)</text>
        <dbReference type="Rhea" id="RHEA:29091"/>
        <dbReference type="Rhea" id="RHEA-COMP:9565"/>
        <dbReference type="Rhea" id="RHEA-COMP:9566"/>
        <dbReference type="ChEBI" id="CHEBI:15378"/>
        <dbReference type="ChEBI" id="CHEBI:16389"/>
        <dbReference type="ChEBI" id="CHEBI:17976"/>
        <dbReference type="ChEBI" id="CHEBI:57540"/>
        <dbReference type="ChEBI" id="CHEBI:57945"/>
        <dbReference type="EC" id="7.1.1.2"/>
    </reaction>
</comment>
<feature type="transmembrane region" description="Helical" evidence="18">
    <location>
        <begin position="329"/>
        <end position="350"/>
    </location>
</feature>
<feature type="transmembrane region" description="Helical" evidence="18">
    <location>
        <begin position="164"/>
        <end position="187"/>
    </location>
</feature>
<feature type="transmembrane region" description="Helical" evidence="18">
    <location>
        <begin position="246"/>
        <end position="268"/>
    </location>
</feature>
<evidence type="ECO:0000256" key="9">
    <source>
        <dbReference type="ARBA" id="ARBA00022792"/>
    </source>
</evidence>
<feature type="transmembrane region" description="Helical" evidence="18">
    <location>
        <begin position="288"/>
        <end position="309"/>
    </location>
</feature>
<keyword evidence="6" id="KW-0813">Transport</keyword>
<keyword evidence="12 18" id="KW-1133">Transmembrane helix</keyword>
<organism evidence="20">
    <name type="scientific">Eudohrnia metallica</name>
    <dbReference type="NCBI Taxonomy" id="2021301"/>
    <lineage>
        <taxon>Eukaryota</taxon>
        <taxon>Metazoa</taxon>
        <taxon>Ecdysozoa</taxon>
        <taxon>Arthropoda</taxon>
        <taxon>Hexapoda</taxon>
        <taxon>Insecta</taxon>
        <taxon>Pterygota</taxon>
        <taxon>Neoptera</taxon>
        <taxon>Polyneoptera</taxon>
        <taxon>Dermaptera</taxon>
        <taxon>Neodermaptera</taxon>
        <taxon>Epidermaptera</taxon>
        <taxon>Forficuloidea</taxon>
        <taxon>Forficulidae</taxon>
        <taxon>Eudohrnia</taxon>
    </lineage>
</organism>
<dbReference type="GO" id="GO:0008137">
    <property type="term" value="F:NADH dehydrogenase (ubiquinone) activity"/>
    <property type="evidence" value="ECO:0007669"/>
    <property type="project" value="UniProtKB-EC"/>
</dbReference>
<evidence type="ECO:0000256" key="5">
    <source>
        <dbReference type="ARBA" id="ARBA00021008"/>
    </source>
</evidence>
<evidence type="ECO:0000256" key="4">
    <source>
        <dbReference type="ARBA" id="ARBA00012944"/>
    </source>
</evidence>
<feature type="transmembrane region" description="Helical" evidence="18">
    <location>
        <begin position="101"/>
        <end position="121"/>
    </location>
</feature>
<feature type="transmembrane region" description="Helical" evidence="18">
    <location>
        <begin position="208"/>
        <end position="226"/>
    </location>
</feature>
<dbReference type="InterPro" id="IPR003917">
    <property type="entry name" value="NADH_UbQ_OxRdtase_chain2"/>
</dbReference>
<keyword evidence="16 18" id="KW-0472">Membrane</keyword>
<dbReference type="GO" id="GO:0006120">
    <property type="term" value="P:mitochondrial electron transport, NADH to ubiquinone"/>
    <property type="evidence" value="ECO:0007669"/>
    <property type="project" value="InterPro"/>
</dbReference>
<evidence type="ECO:0000256" key="16">
    <source>
        <dbReference type="ARBA" id="ARBA00023136"/>
    </source>
</evidence>
<evidence type="ECO:0000256" key="7">
    <source>
        <dbReference type="ARBA" id="ARBA00022660"/>
    </source>
</evidence>
<dbReference type="InterPro" id="IPR050175">
    <property type="entry name" value="Complex_I_Subunit_2"/>
</dbReference>
<evidence type="ECO:0000256" key="17">
    <source>
        <dbReference type="ARBA" id="ARBA00049551"/>
    </source>
</evidence>
<keyword evidence="9 18" id="KW-0999">Mitochondrion inner membrane</keyword>
<protein>
    <recommendedName>
        <fullName evidence="5 18">NADH-ubiquinone oxidoreductase chain 2</fullName>
        <ecNumber evidence="4 18">7.1.1.2</ecNumber>
    </recommendedName>
</protein>
<dbReference type="AlphaFoldDB" id="A0A678PDN5"/>
<dbReference type="Pfam" id="PF00361">
    <property type="entry name" value="Proton_antipo_M"/>
    <property type="match status" value="1"/>
</dbReference>
<keyword evidence="7 18" id="KW-0679">Respiratory chain</keyword>
<evidence type="ECO:0000256" key="3">
    <source>
        <dbReference type="ARBA" id="ARBA00007012"/>
    </source>
</evidence>
<evidence type="ECO:0000313" key="20">
    <source>
        <dbReference type="EMBL" id="ASM82644.1"/>
    </source>
</evidence>